<keyword evidence="4" id="KW-1185">Reference proteome</keyword>
<dbReference type="Pfam" id="PF00989">
    <property type="entry name" value="PAS"/>
    <property type="match status" value="1"/>
</dbReference>
<dbReference type="EMBL" id="BMND01000034">
    <property type="protein sequence ID" value="GGN59543.1"/>
    <property type="molecule type" value="Genomic_DNA"/>
</dbReference>
<dbReference type="InterPro" id="IPR052155">
    <property type="entry name" value="Biofilm_reg_signaling"/>
</dbReference>
<dbReference type="Gene3D" id="3.30.450.40">
    <property type="match status" value="1"/>
</dbReference>
<feature type="compositionally biased region" description="Low complexity" evidence="1">
    <location>
        <begin position="1"/>
        <end position="13"/>
    </location>
</feature>
<dbReference type="PANTHER" id="PTHR44757">
    <property type="entry name" value="DIGUANYLATE CYCLASE DGCP"/>
    <property type="match status" value="1"/>
</dbReference>
<dbReference type="SUPFAM" id="SSF55785">
    <property type="entry name" value="PYP-like sensor domain (PAS domain)"/>
    <property type="match status" value="2"/>
</dbReference>
<dbReference type="Pfam" id="PF08448">
    <property type="entry name" value="PAS_4"/>
    <property type="match status" value="1"/>
</dbReference>
<dbReference type="InterPro" id="IPR029016">
    <property type="entry name" value="GAF-like_dom_sf"/>
</dbReference>
<dbReference type="SUPFAM" id="SSF55781">
    <property type="entry name" value="GAF domain-like"/>
    <property type="match status" value="1"/>
</dbReference>
<evidence type="ECO:0000313" key="4">
    <source>
        <dbReference type="Proteomes" id="UP000600080"/>
    </source>
</evidence>
<dbReference type="InterPro" id="IPR013767">
    <property type="entry name" value="PAS_fold"/>
</dbReference>
<proteinExistence type="predicted"/>
<accession>A0ABQ2JWG4</accession>
<dbReference type="InterPro" id="IPR035965">
    <property type="entry name" value="PAS-like_dom_sf"/>
</dbReference>
<dbReference type="PROSITE" id="PS50112">
    <property type="entry name" value="PAS"/>
    <property type="match status" value="1"/>
</dbReference>
<dbReference type="SMART" id="SM00091">
    <property type="entry name" value="PAS"/>
    <property type="match status" value="2"/>
</dbReference>
<name>A0ABQ2JWG4_9ACTN</name>
<evidence type="ECO:0000313" key="3">
    <source>
        <dbReference type="EMBL" id="GGN59543.1"/>
    </source>
</evidence>
<dbReference type="Gene3D" id="3.30.450.20">
    <property type="entry name" value="PAS domain"/>
    <property type="match status" value="2"/>
</dbReference>
<dbReference type="CDD" id="cd00130">
    <property type="entry name" value="PAS"/>
    <property type="match status" value="2"/>
</dbReference>
<dbReference type="RefSeq" id="WP_189102787.1">
    <property type="nucleotide sequence ID" value="NZ_BMND01000034.1"/>
</dbReference>
<feature type="compositionally biased region" description="Gly residues" evidence="1">
    <location>
        <begin position="364"/>
        <end position="373"/>
    </location>
</feature>
<dbReference type="InterPro" id="IPR013656">
    <property type="entry name" value="PAS_4"/>
</dbReference>
<feature type="region of interest" description="Disordered" evidence="1">
    <location>
        <begin position="1"/>
        <end position="35"/>
    </location>
</feature>
<evidence type="ECO:0000256" key="1">
    <source>
        <dbReference type="SAM" id="MobiDB-lite"/>
    </source>
</evidence>
<feature type="region of interest" description="Disordered" evidence="1">
    <location>
        <begin position="349"/>
        <end position="382"/>
    </location>
</feature>
<reference evidence="4" key="1">
    <citation type="journal article" date="2019" name="Int. J. Syst. Evol. Microbiol.">
        <title>The Global Catalogue of Microorganisms (GCM) 10K type strain sequencing project: providing services to taxonomists for standard genome sequencing and annotation.</title>
        <authorList>
            <consortium name="The Broad Institute Genomics Platform"/>
            <consortium name="The Broad Institute Genome Sequencing Center for Infectious Disease"/>
            <person name="Wu L."/>
            <person name="Ma J."/>
        </authorList>
    </citation>
    <scope>NUCLEOTIDE SEQUENCE [LARGE SCALE GENOMIC DNA]</scope>
    <source>
        <strain evidence="4">CGMCC 4.7323</strain>
    </source>
</reference>
<feature type="domain" description="PAS" evidence="2">
    <location>
        <begin position="38"/>
        <end position="110"/>
    </location>
</feature>
<protein>
    <submittedName>
        <fullName evidence="3">Diguanylate cyclase</fullName>
    </submittedName>
</protein>
<dbReference type="GeneID" id="301551349"/>
<sequence>MTASSASSDLSGPPGAPGLPGVPGPTAPARRAAGESDDSGLLAALLDGMDAALVAFAADGTVTHWNHEAARILGWTTAEAVGRTGLTGWAVRKEDADGIEAVLAAAMRSPGRQVHEFALLTKEGHRVLVRTQSSAVRGPGGRIAGVYCAFSKVHTQLDLERSVALAEALFEDAPWSVVLIDADLRPAVVNAHAARILGVGRTALLGRPLGELLAQGVEELEGALQHVLAEGAPPATAELWVTLRSEGAELPRRCWRSGFVRLASPLAEEPVPLGVAWLFQDVTDAKRAEQEGSLLRFRARQLHRAGRAAADCPDPAEAAAVHLDFALAGFADHGLVDLATAPPPAPFGAVAADAADDGPQEGAYGRGGAGAPGAAGPPPGGRLRLVRTLASPAGEPGPAERLPATGLPVPYAPGHPALQACERRGPVRTGAGSAAPEGWAAARHWPDGTVHGLCAVLRSRGRTLGVVTFLRTPARRPFDRADADYAEEVAARIAAALDLAGAAALGAPPAHCR</sequence>
<dbReference type="Proteomes" id="UP000600080">
    <property type="component" value="Unassembled WGS sequence"/>
</dbReference>
<gene>
    <name evidence="3" type="ORF">GCM10012285_56720</name>
</gene>
<dbReference type="NCBIfam" id="TIGR00229">
    <property type="entry name" value="sensory_box"/>
    <property type="match status" value="1"/>
</dbReference>
<evidence type="ECO:0000259" key="2">
    <source>
        <dbReference type="PROSITE" id="PS50112"/>
    </source>
</evidence>
<organism evidence="3 4">
    <name type="scientific">Streptomyces kronopolitis</name>
    <dbReference type="NCBI Taxonomy" id="1612435"/>
    <lineage>
        <taxon>Bacteria</taxon>
        <taxon>Bacillati</taxon>
        <taxon>Actinomycetota</taxon>
        <taxon>Actinomycetes</taxon>
        <taxon>Kitasatosporales</taxon>
        <taxon>Streptomycetaceae</taxon>
        <taxon>Streptomyces</taxon>
    </lineage>
</organism>
<comment type="caution">
    <text evidence="3">The sequence shown here is derived from an EMBL/GenBank/DDBJ whole genome shotgun (WGS) entry which is preliminary data.</text>
</comment>
<dbReference type="PANTHER" id="PTHR44757:SF2">
    <property type="entry name" value="BIOFILM ARCHITECTURE MAINTENANCE PROTEIN MBAA"/>
    <property type="match status" value="1"/>
</dbReference>
<dbReference type="InterPro" id="IPR000014">
    <property type="entry name" value="PAS"/>
</dbReference>
<feature type="compositionally biased region" description="Pro residues" evidence="1">
    <location>
        <begin position="14"/>
        <end position="26"/>
    </location>
</feature>